<comment type="caution">
    <text evidence="2">The sequence shown here is derived from an EMBL/GenBank/DDBJ whole genome shotgun (WGS) entry which is preliminary data.</text>
</comment>
<dbReference type="InterPro" id="IPR005802">
    <property type="entry name" value="ADC_synth_comp_1"/>
</dbReference>
<dbReference type="GO" id="GO:0046820">
    <property type="term" value="F:4-amino-4-deoxychorismate synthase activity"/>
    <property type="evidence" value="ECO:0007669"/>
    <property type="project" value="UniProtKB-EC"/>
</dbReference>
<accession>A0A6A8DE95</accession>
<reference evidence="2" key="1">
    <citation type="submission" date="2019-11" db="EMBL/GenBank/DDBJ databases">
        <authorList>
            <person name="Li J."/>
        </authorList>
    </citation>
    <scope>NUCLEOTIDE SEQUENCE</scope>
    <source>
        <strain evidence="2">B6B</strain>
    </source>
</reference>
<dbReference type="InterPro" id="IPR043131">
    <property type="entry name" value="BCAT-like_N"/>
</dbReference>
<dbReference type="NCBIfam" id="TIGR00553">
    <property type="entry name" value="pabB"/>
    <property type="match status" value="1"/>
</dbReference>
<protein>
    <submittedName>
        <fullName evidence="2">Aminodeoxychorismate synthase component I</fullName>
        <ecNumber evidence="2">2.6.1.85</ecNumber>
    </submittedName>
</protein>
<dbReference type="GO" id="GO:0009396">
    <property type="term" value="P:folic acid-containing compound biosynthetic process"/>
    <property type="evidence" value="ECO:0007669"/>
    <property type="project" value="InterPro"/>
</dbReference>
<dbReference type="InterPro" id="IPR019999">
    <property type="entry name" value="Anth_synth_I-like"/>
</dbReference>
<dbReference type="PANTHER" id="PTHR11236:SF50">
    <property type="entry name" value="AMINODEOXYCHORISMATE SYNTHASE COMPONENT 1"/>
    <property type="match status" value="1"/>
</dbReference>
<keyword evidence="3" id="KW-1185">Reference proteome</keyword>
<evidence type="ECO:0000313" key="2">
    <source>
        <dbReference type="EMBL" id="MRH42101.1"/>
    </source>
</evidence>
<keyword evidence="2" id="KW-0808">Transferase</keyword>
<dbReference type="InterPro" id="IPR043132">
    <property type="entry name" value="BCAT-like_C"/>
</dbReference>
<dbReference type="AlphaFoldDB" id="A0A6A8DE95"/>
<dbReference type="PRINTS" id="PR00095">
    <property type="entry name" value="ANTSNTHASEI"/>
</dbReference>
<dbReference type="GO" id="GO:0000162">
    <property type="term" value="P:L-tryptophan biosynthetic process"/>
    <property type="evidence" value="ECO:0007669"/>
    <property type="project" value="TreeGrafter"/>
</dbReference>
<organism evidence="2 3">
    <name type="scientific">Aquibacillus halophilus</name>
    <dbReference type="NCBI Taxonomy" id="930132"/>
    <lineage>
        <taxon>Bacteria</taxon>
        <taxon>Bacillati</taxon>
        <taxon>Bacillota</taxon>
        <taxon>Bacilli</taxon>
        <taxon>Bacillales</taxon>
        <taxon>Bacillaceae</taxon>
        <taxon>Aquibacillus</taxon>
    </lineage>
</organism>
<dbReference type="InterPro" id="IPR005801">
    <property type="entry name" value="ADC_synthase"/>
</dbReference>
<sequence>MNPYLLFEFANEAGITSPKLFTRPIEILETNKHEEVATIFEKVEHALDSGYYVAGYLSYEAAPAFDPNYKIHNNSTLPLVWFATFENFIDETVFPANQDYSVSNWHLASTYRDYQTGIKNIKQAIEDGNTYQVNYTARLHAKFFGSDQSFYHQLARNQRASYSAYLNTGRYSILSASPELFFRVSGNKITTKPMKGTAKRGRTTKEDQQLIYHLKNSEKEQAENLMIVDLLRNDIGRISKTGSVQVPKLFDIETYPTVHQMTTTIEAELEENTTVFDWFSALFPCGSITGAPKISTMSYIASLEQSPREVYCGAVGYITPKREAIFNVPIRTVVIDSDMGTATYGVGGGITWDSTVEGEYDELLTKAKLLTEQRQDFKLLESLRLENGEFPLLSYHLNRLEDSAEYFQFKIDRVNVIEKLQAYARDHTKENYKLRLLVDELGEIKLDGRIIYPIKEPINCKLAPFAIDVQNPYVFHKTTRRDHYTILENDNSNIFTTLLWNKDEELTEFTIGNLVLKIDDEYYTPPINSGLLAGTFRQHLLDKAIIEEKVLKKTDLQRADEIWFINSVRGWLKVNLITNEEEL</sequence>
<keyword evidence="2" id="KW-0032">Aminotransferase</keyword>
<dbReference type="EMBL" id="WJNG01000003">
    <property type="protein sequence ID" value="MRH42101.1"/>
    <property type="molecule type" value="Genomic_DNA"/>
</dbReference>
<dbReference type="Pfam" id="PF01063">
    <property type="entry name" value="Aminotran_4"/>
    <property type="match status" value="1"/>
</dbReference>
<dbReference type="OrthoDB" id="9803598at2"/>
<name>A0A6A8DE95_9BACI</name>
<dbReference type="Gene3D" id="3.30.470.10">
    <property type="match status" value="1"/>
</dbReference>
<gene>
    <name evidence="2" type="primary">pabB</name>
    <name evidence="2" type="ORF">GH741_05355</name>
</gene>
<dbReference type="InterPro" id="IPR036038">
    <property type="entry name" value="Aminotransferase-like"/>
</dbReference>
<dbReference type="Gene3D" id="3.20.10.10">
    <property type="entry name" value="D-amino Acid Aminotransferase, subunit A, domain 2"/>
    <property type="match status" value="1"/>
</dbReference>
<evidence type="ECO:0000259" key="1">
    <source>
        <dbReference type="Pfam" id="PF00425"/>
    </source>
</evidence>
<dbReference type="Gene3D" id="3.60.120.10">
    <property type="entry name" value="Anthranilate synthase"/>
    <property type="match status" value="1"/>
</dbReference>
<dbReference type="InterPro" id="IPR015890">
    <property type="entry name" value="Chorismate_C"/>
</dbReference>
<dbReference type="PANTHER" id="PTHR11236">
    <property type="entry name" value="AMINOBENZOATE/ANTHRANILATE SYNTHASE"/>
    <property type="match status" value="1"/>
</dbReference>
<dbReference type="SUPFAM" id="SSF56752">
    <property type="entry name" value="D-aminoacid aminotransferase-like PLP-dependent enzymes"/>
    <property type="match status" value="1"/>
</dbReference>
<dbReference type="EC" id="2.6.1.85" evidence="2"/>
<dbReference type="InterPro" id="IPR001544">
    <property type="entry name" value="Aminotrans_IV"/>
</dbReference>
<dbReference type="SUPFAM" id="SSF56322">
    <property type="entry name" value="ADC synthase"/>
    <property type="match status" value="1"/>
</dbReference>
<evidence type="ECO:0000313" key="3">
    <source>
        <dbReference type="Proteomes" id="UP000799092"/>
    </source>
</evidence>
<dbReference type="RefSeq" id="WP_153735748.1">
    <property type="nucleotide sequence ID" value="NZ_WJNG01000003.1"/>
</dbReference>
<proteinExistence type="predicted"/>
<dbReference type="Pfam" id="PF00425">
    <property type="entry name" value="Chorismate_bind"/>
    <property type="match status" value="1"/>
</dbReference>
<feature type="domain" description="Chorismate-utilising enzyme C-terminal" evidence="1">
    <location>
        <begin position="112"/>
        <end position="366"/>
    </location>
</feature>
<dbReference type="Proteomes" id="UP000799092">
    <property type="component" value="Unassembled WGS sequence"/>
</dbReference>